<dbReference type="EC" id="2.6.1.77" evidence="6"/>
<dbReference type="GO" id="GO:0042802">
    <property type="term" value="F:identical protein binding"/>
    <property type="evidence" value="ECO:0007669"/>
    <property type="project" value="TreeGrafter"/>
</dbReference>
<evidence type="ECO:0000256" key="2">
    <source>
        <dbReference type="ARBA" id="ARBA00022576"/>
    </source>
</evidence>
<evidence type="ECO:0000256" key="3">
    <source>
        <dbReference type="ARBA" id="ARBA00022898"/>
    </source>
</evidence>
<dbReference type="InterPro" id="IPR015424">
    <property type="entry name" value="PyrdxlP-dep_Trfase"/>
</dbReference>
<protein>
    <recommendedName>
        <fullName evidence="7">Taurine--pyruvate aminotransferase</fullName>
        <ecNumber evidence="6">2.6.1.77</ecNumber>
    </recommendedName>
    <alternativeName>
        <fullName evidence="8">Taurine:pyruvate aminotransferase</fullName>
    </alternativeName>
</protein>
<evidence type="ECO:0000313" key="10">
    <source>
        <dbReference type="EMBL" id="ABW66880.1"/>
    </source>
</evidence>
<organism evidence="10 11">
    <name type="scientific">Desulfosudis oleivorans (strain DSM 6200 / JCM 39069 / Hxd3)</name>
    <name type="common">Desulfococcus oleovorans</name>
    <dbReference type="NCBI Taxonomy" id="96561"/>
    <lineage>
        <taxon>Bacteria</taxon>
        <taxon>Pseudomonadati</taxon>
        <taxon>Thermodesulfobacteriota</taxon>
        <taxon>Desulfobacteria</taxon>
        <taxon>Desulfobacterales</taxon>
        <taxon>Desulfosudaceae</taxon>
        <taxon>Desulfosudis</taxon>
    </lineage>
</organism>
<dbReference type="PANTHER" id="PTHR11986:SF112">
    <property type="entry name" value="PUTRESCINE AMINOTRANSFERASE"/>
    <property type="match status" value="1"/>
</dbReference>
<dbReference type="Gene3D" id="3.40.640.10">
    <property type="entry name" value="Type I PLP-dependent aspartate aminotransferase-like (Major domain)"/>
    <property type="match status" value="1"/>
</dbReference>
<dbReference type="GO" id="GO:0030170">
    <property type="term" value="F:pyridoxal phosphate binding"/>
    <property type="evidence" value="ECO:0007669"/>
    <property type="project" value="InterPro"/>
</dbReference>
<keyword evidence="10" id="KW-0808">Transferase</keyword>
<dbReference type="PANTHER" id="PTHR11986">
    <property type="entry name" value="AMINOTRANSFERASE CLASS III"/>
    <property type="match status" value="1"/>
</dbReference>
<dbReference type="RefSeq" id="WP_012174498.1">
    <property type="nucleotide sequence ID" value="NC_009943.1"/>
</dbReference>
<dbReference type="GO" id="GO:0009447">
    <property type="term" value="P:putrescine catabolic process"/>
    <property type="evidence" value="ECO:0007669"/>
    <property type="project" value="TreeGrafter"/>
</dbReference>
<dbReference type="KEGG" id="dol:Dole_1071"/>
<dbReference type="InterPro" id="IPR015421">
    <property type="entry name" value="PyrdxlP-dep_Trfase_major"/>
</dbReference>
<dbReference type="EMBL" id="CP000859">
    <property type="protein sequence ID" value="ABW66880.1"/>
    <property type="molecule type" value="Genomic_DNA"/>
</dbReference>
<name>A8ZX24_DESOH</name>
<dbReference type="FunFam" id="3.40.640.10:FF:000004">
    <property type="entry name" value="Acetylornithine aminotransferase"/>
    <property type="match status" value="1"/>
</dbReference>
<keyword evidence="11" id="KW-1185">Reference proteome</keyword>
<evidence type="ECO:0000256" key="9">
    <source>
        <dbReference type="RuleBase" id="RU003560"/>
    </source>
</evidence>
<dbReference type="SUPFAM" id="SSF53383">
    <property type="entry name" value="PLP-dependent transferases"/>
    <property type="match status" value="1"/>
</dbReference>
<evidence type="ECO:0000313" key="11">
    <source>
        <dbReference type="Proteomes" id="UP000008561"/>
    </source>
</evidence>
<evidence type="ECO:0000256" key="1">
    <source>
        <dbReference type="ARBA" id="ARBA00001933"/>
    </source>
</evidence>
<reference evidence="10 11" key="1">
    <citation type="submission" date="2007-10" db="EMBL/GenBank/DDBJ databases">
        <title>Complete sequence of Desulfococcus oleovorans Hxd3.</title>
        <authorList>
            <consortium name="US DOE Joint Genome Institute"/>
            <person name="Copeland A."/>
            <person name="Lucas S."/>
            <person name="Lapidus A."/>
            <person name="Barry K."/>
            <person name="Glavina del Rio T."/>
            <person name="Dalin E."/>
            <person name="Tice H."/>
            <person name="Pitluck S."/>
            <person name="Kiss H."/>
            <person name="Brettin T."/>
            <person name="Bruce D."/>
            <person name="Detter J.C."/>
            <person name="Han C."/>
            <person name="Schmutz J."/>
            <person name="Larimer F."/>
            <person name="Land M."/>
            <person name="Hauser L."/>
            <person name="Kyrpides N."/>
            <person name="Kim E."/>
            <person name="Wawrik B."/>
            <person name="Richardson P."/>
        </authorList>
    </citation>
    <scope>NUCLEOTIDE SEQUENCE [LARGE SCALE GENOMIC DNA]</scope>
    <source>
        <strain evidence="11">DSM 6200 / JCM 39069 / Hxd3</strain>
    </source>
</reference>
<dbReference type="Pfam" id="PF00202">
    <property type="entry name" value="Aminotran_3"/>
    <property type="match status" value="1"/>
</dbReference>
<evidence type="ECO:0000256" key="5">
    <source>
        <dbReference type="ARBA" id="ARBA00052998"/>
    </source>
</evidence>
<dbReference type="Gene3D" id="3.90.1150.10">
    <property type="entry name" value="Aspartate Aminotransferase, domain 1"/>
    <property type="match status" value="1"/>
</dbReference>
<comment type="catalytic activity">
    <reaction evidence="5">
        <text>taurine + pyruvate = sulfoacetaldehyde + L-alanine</text>
        <dbReference type="Rhea" id="RHEA:10420"/>
        <dbReference type="ChEBI" id="CHEBI:15361"/>
        <dbReference type="ChEBI" id="CHEBI:57972"/>
        <dbReference type="ChEBI" id="CHEBI:58246"/>
        <dbReference type="ChEBI" id="CHEBI:507393"/>
        <dbReference type="EC" id="2.6.1.77"/>
    </reaction>
    <physiologicalReaction direction="left-to-right" evidence="5">
        <dbReference type="Rhea" id="RHEA:10421"/>
    </physiologicalReaction>
</comment>
<dbReference type="STRING" id="96561.Dole_1071"/>
<dbReference type="eggNOG" id="COG4992">
    <property type="taxonomic scope" value="Bacteria"/>
</dbReference>
<proteinExistence type="inferred from homology"/>
<sequence>MNKLMADAQQVFGKGVVENLVAKGLDWVESGREGWVVHDSNGNELIDCYCSSGTYNLGRKNPAIARALKQAIHETDQGNFVMISREKAMLSEKLARFTPSGLDCCLFTVVRGEAVDAACKLARGYTGRSELITVDGGCYGQTGFAMTLSERADKKDFGSLIPDVQTVPFNDIDAAGRSITKKTAAVILEPVQTENNCRTADKDYLVALRKSCDQTGALLIFDESQTGFGRTGEKFASDYFGVLPDIMLLGEALGGGMFPFSAMAFTSTVKTFFDAHPLIHLLTFGGHDVGCRVAAAALTEYDQVQPWQNAKKQGKILSEKLKQLAGSNPKLKSVQGVGLLLSLEFENAEAAEAFCRNAIQQGVLVKSGEVAKQSVVIRPPLTITDQDLEKIVTGIEKALSAL</sequence>
<evidence type="ECO:0000256" key="4">
    <source>
        <dbReference type="ARBA" id="ARBA00023317"/>
    </source>
</evidence>
<dbReference type="CDD" id="cd00610">
    <property type="entry name" value="OAT_like"/>
    <property type="match status" value="1"/>
</dbReference>
<keyword evidence="2 10" id="KW-0032">Aminotransferase</keyword>
<evidence type="ECO:0000256" key="6">
    <source>
        <dbReference type="ARBA" id="ARBA00067057"/>
    </source>
</evidence>
<keyword evidence="3 9" id="KW-0663">Pyridoxal phosphate</keyword>
<comment type="similarity">
    <text evidence="9">Belongs to the class-III pyridoxal-phosphate-dependent aminotransferase family.</text>
</comment>
<dbReference type="InterPro" id="IPR005814">
    <property type="entry name" value="Aminotrans_3"/>
</dbReference>
<evidence type="ECO:0000256" key="8">
    <source>
        <dbReference type="ARBA" id="ARBA00078212"/>
    </source>
</evidence>
<keyword evidence="4" id="KW-0670">Pyruvate</keyword>
<dbReference type="InterPro" id="IPR050103">
    <property type="entry name" value="Class-III_PLP-dep_AT"/>
</dbReference>
<accession>A8ZX24</accession>
<dbReference type="HOGENOM" id="CLU_016922_10_0_7"/>
<dbReference type="GO" id="GO:0033094">
    <property type="term" value="F:putrescine--2-oxoglutarate transaminase activity"/>
    <property type="evidence" value="ECO:0007669"/>
    <property type="project" value="TreeGrafter"/>
</dbReference>
<dbReference type="PIRSF" id="PIRSF000521">
    <property type="entry name" value="Transaminase_4ab_Lys_Orn"/>
    <property type="match status" value="1"/>
</dbReference>
<dbReference type="GO" id="GO:0031299">
    <property type="term" value="F:taurine-pyruvate aminotransferase activity"/>
    <property type="evidence" value="ECO:0007669"/>
    <property type="project" value="UniProtKB-EC"/>
</dbReference>
<dbReference type="InterPro" id="IPR015422">
    <property type="entry name" value="PyrdxlP-dep_Trfase_small"/>
</dbReference>
<gene>
    <name evidence="10" type="ordered locus">Dole_1071</name>
</gene>
<comment type="cofactor">
    <cofactor evidence="1">
        <name>pyridoxal 5'-phosphate</name>
        <dbReference type="ChEBI" id="CHEBI:597326"/>
    </cofactor>
</comment>
<dbReference type="Proteomes" id="UP000008561">
    <property type="component" value="Chromosome"/>
</dbReference>
<dbReference type="OrthoDB" id="9801834at2"/>
<dbReference type="AlphaFoldDB" id="A8ZX24"/>
<evidence type="ECO:0000256" key="7">
    <source>
        <dbReference type="ARBA" id="ARBA00074603"/>
    </source>
</evidence>